<evidence type="ECO:0000313" key="2">
    <source>
        <dbReference type="Proteomes" id="UP001164746"/>
    </source>
</evidence>
<accession>A0ABY7EHV4</accession>
<keyword evidence="2" id="KW-1185">Reference proteome</keyword>
<organism evidence="1 2">
    <name type="scientific">Mya arenaria</name>
    <name type="common">Soft-shell clam</name>
    <dbReference type="NCBI Taxonomy" id="6604"/>
    <lineage>
        <taxon>Eukaryota</taxon>
        <taxon>Metazoa</taxon>
        <taxon>Spiralia</taxon>
        <taxon>Lophotrochozoa</taxon>
        <taxon>Mollusca</taxon>
        <taxon>Bivalvia</taxon>
        <taxon>Autobranchia</taxon>
        <taxon>Heteroconchia</taxon>
        <taxon>Euheterodonta</taxon>
        <taxon>Imparidentia</taxon>
        <taxon>Neoheterodontei</taxon>
        <taxon>Myida</taxon>
        <taxon>Myoidea</taxon>
        <taxon>Myidae</taxon>
        <taxon>Mya</taxon>
    </lineage>
</organism>
<name>A0ABY7EHV4_MYAAR</name>
<dbReference type="EMBL" id="CP111017">
    <property type="protein sequence ID" value="WAR09465.1"/>
    <property type="molecule type" value="Genomic_DNA"/>
</dbReference>
<evidence type="ECO:0000313" key="1">
    <source>
        <dbReference type="EMBL" id="WAR09465.1"/>
    </source>
</evidence>
<reference evidence="1" key="1">
    <citation type="submission" date="2022-11" db="EMBL/GenBank/DDBJ databases">
        <title>Centuries of genome instability and evolution in soft-shell clam transmissible cancer (bioRxiv).</title>
        <authorList>
            <person name="Hart S.F.M."/>
            <person name="Yonemitsu M.A."/>
            <person name="Giersch R.M."/>
            <person name="Beal B.F."/>
            <person name="Arriagada G."/>
            <person name="Davis B.W."/>
            <person name="Ostrander E.A."/>
            <person name="Goff S.P."/>
            <person name="Metzger M.J."/>
        </authorList>
    </citation>
    <scope>NUCLEOTIDE SEQUENCE</scope>
    <source>
        <strain evidence="1">MELC-2E11</strain>
        <tissue evidence="1">Siphon/mantle</tissue>
    </source>
</reference>
<protein>
    <submittedName>
        <fullName evidence="1">Uncharacterized protein</fullName>
    </submittedName>
</protein>
<dbReference type="Proteomes" id="UP001164746">
    <property type="component" value="Chromosome 6"/>
</dbReference>
<proteinExistence type="predicted"/>
<sequence length="103" mass="11860">MLTDTNSYCRNNHVLYEIYSDVCAVKVQGSGGASRWLPEVLRGKEWSEEVIAYDLASQLIWLSSSQQCHARANRSQLQHWRLMTYARQARDMNGQTHSSEPSR</sequence>
<gene>
    <name evidence="1" type="ORF">MAR_019423</name>
</gene>